<dbReference type="Pfam" id="PF23564">
    <property type="entry name" value="EF-hand_FSTL1"/>
    <property type="match status" value="1"/>
</dbReference>
<feature type="compositionally biased region" description="Polar residues" evidence="3">
    <location>
        <begin position="136"/>
        <end position="145"/>
    </location>
</feature>
<dbReference type="InterPro" id="IPR011992">
    <property type="entry name" value="EF-hand-dom_pair"/>
</dbReference>
<evidence type="ECO:0000256" key="1">
    <source>
        <dbReference type="ARBA" id="ARBA00022723"/>
    </source>
</evidence>
<dbReference type="Proteomes" id="UP000446786">
    <property type="component" value="Unassembled WGS sequence"/>
</dbReference>
<dbReference type="InterPro" id="IPR002048">
    <property type="entry name" value="EF_hand_dom"/>
</dbReference>
<dbReference type="GO" id="GO:0005509">
    <property type="term" value="F:calcium ion binding"/>
    <property type="evidence" value="ECO:0007669"/>
    <property type="project" value="InterPro"/>
</dbReference>
<evidence type="ECO:0000256" key="3">
    <source>
        <dbReference type="SAM" id="MobiDB-lite"/>
    </source>
</evidence>
<keyword evidence="2" id="KW-0677">Repeat</keyword>
<dbReference type="InterPro" id="IPR057020">
    <property type="entry name" value="EF-hand_FSTL1"/>
</dbReference>
<accession>A0A845ALL9</accession>
<dbReference type="Pfam" id="PF13202">
    <property type="entry name" value="EF-hand_5"/>
    <property type="match status" value="1"/>
</dbReference>
<feature type="compositionally biased region" description="Basic and acidic residues" evidence="3">
    <location>
        <begin position="152"/>
        <end position="171"/>
    </location>
</feature>
<organism evidence="6 8">
    <name type="scientific">Parerythrobacter jejuensis</name>
    <dbReference type="NCBI Taxonomy" id="795812"/>
    <lineage>
        <taxon>Bacteria</taxon>
        <taxon>Pseudomonadati</taxon>
        <taxon>Pseudomonadota</taxon>
        <taxon>Alphaproteobacteria</taxon>
        <taxon>Sphingomonadales</taxon>
        <taxon>Erythrobacteraceae</taxon>
        <taxon>Parerythrobacter</taxon>
    </lineage>
</organism>
<dbReference type="PROSITE" id="PS00018">
    <property type="entry name" value="EF_HAND_1"/>
    <property type="match status" value="1"/>
</dbReference>
<feature type="region of interest" description="Disordered" evidence="3">
    <location>
        <begin position="70"/>
        <end position="183"/>
    </location>
</feature>
<dbReference type="EMBL" id="WTYE01000001">
    <property type="protein sequence ID" value="MXP33920.1"/>
    <property type="molecule type" value="Genomic_DNA"/>
</dbReference>
<reference evidence="6 8" key="1">
    <citation type="submission" date="2019-12" db="EMBL/GenBank/DDBJ databases">
        <title>Genomic-based taxomic classification of the family Erythrobacteraceae.</title>
        <authorList>
            <person name="Xu L."/>
        </authorList>
    </citation>
    <scope>NUCLEOTIDE SEQUENCE [LARGE SCALE GENOMIC DNA]</scope>
    <source>
        <strain evidence="6 8">JCM 16677</strain>
    </source>
</reference>
<feature type="chain" id="PRO_5044663532" description="EF-hand domain-containing protein" evidence="4">
    <location>
        <begin position="23"/>
        <end position="183"/>
    </location>
</feature>
<keyword evidence="4" id="KW-0732">Signal</keyword>
<feature type="domain" description="EF-hand" evidence="5">
    <location>
        <begin position="61"/>
        <end position="96"/>
    </location>
</feature>
<evidence type="ECO:0000256" key="4">
    <source>
        <dbReference type="SAM" id="SignalP"/>
    </source>
</evidence>
<dbReference type="OrthoDB" id="113323at2"/>
<proteinExistence type="predicted"/>
<feature type="compositionally biased region" description="Polar residues" evidence="3">
    <location>
        <begin position="74"/>
        <end position="91"/>
    </location>
</feature>
<dbReference type="EMBL" id="WTYE01000001">
    <property type="protein sequence ID" value="MXP31160.1"/>
    <property type="molecule type" value="Genomic_DNA"/>
</dbReference>
<dbReference type="InterPro" id="IPR018247">
    <property type="entry name" value="EF_Hand_1_Ca_BS"/>
</dbReference>
<dbReference type="SUPFAM" id="SSF47473">
    <property type="entry name" value="EF-hand"/>
    <property type="match status" value="1"/>
</dbReference>
<evidence type="ECO:0000313" key="6">
    <source>
        <dbReference type="EMBL" id="MXP31160.1"/>
    </source>
</evidence>
<comment type="caution">
    <text evidence="6">The sequence shown here is derived from an EMBL/GenBank/DDBJ whole genome shotgun (WGS) entry which is preliminary data.</text>
</comment>
<dbReference type="Gene3D" id="1.10.238.10">
    <property type="entry name" value="EF-hand"/>
    <property type="match status" value="2"/>
</dbReference>
<dbReference type="RefSeq" id="WP_160778627.1">
    <property type="nucleotide sequence ID" value="NZ_BAAAZF010000001.1"/>
</dbReference>
<feature type="signal peptide" evidence="4">
    <location>
        <begin position="1"/>
        <end position="22"/>
    </location>
</feature>
<dbReference type="AlphaFoldDB" id="A0A845ALL9"/>
<dbReference type="PANTHER" id="PTHR10827">
    <property type="entry name" value="RETICULOCALBIN"/>
    <property type="match status" value="1"/>
</dbReference>
<dbReference type="SMART" id="SM00054">
    <property type="entry name" value="EFh"/>
    <property type="match status" value="2"/>
</dbReference>
<name>A0A845ALL9_9SPHN</name>
<evidence type="ECO:0000313" key="8">
    <source>
        <dbReference type="Proteomes" id="UP000446786"/>
    </source>
</evidence>
<gene>
    <name evidence="6" type="ORF">GRI94_04895</name>
    <name evidence="7" type="ORF">GRI94_18985</name>
</gene>
<keyword evidence="8" id="KW-1185">Reference proteome</keyword>
<protein>
    <recommendedName>
        <fullName evidence="5">EF-hand domain-containing protein</fullName>
    </recommendedName>
</protein>
<evidence type="ECO:0000313" key="7">
    <source>
        <dbReference type="EMBL" id="MXP33920.1"/>
    </source>
</evidence>
<evidence type="ECO:0000259" key="5">
    <source>
        <dbReference type="PROSITE" id="PS50222"/>
    </source>
</evidence>
<dbReference type="PANTHER" id="PTHR10827:SF98">
    <property type="entry name" value="45 KDA CALCIUM-BINDING PROTEIN"/>
    <property type="match status" value="1"/>
</dbReference>
<evidence type="ECO:0000256" key="2">
    <source>
        <dbReference type="ARBA" id="ARBA00022737"/>
    </source>
</evidence>
<keyword evidence="1" id="KW-0479">Metal-binding</keyword>
<dbReference type="PROSITE" id="PS50222">
    <property type="entry name" value="EF_HAND_2"/>
    <property type="match status" value="1"/>
</dbReference>
<sequence>MKKKIALILATGSLLAGGAALAQPADRGERGPMTRDAVAERTAERFAKMDANGDGVINPADREAKMKERFAKMDTNNDGVLSETEFTTAHQQMRENRKERREARAERRGGQQMRRGGRGGRGGGQGAMLKRADANQDGQVTQAEFQTAALARFDRVDANGDGTITRDERRAARQAMRGQRRGQ</sequence>
<feature type="compositionally biased region" description="Basic and acidic residues" evidence="3">
    <location>
        <begin position="92"/>
        <end position="109"/>
    </location>
</feature>